<evidence type="ECO:0000313" key="1">
    <source>
        <dbReference type="EMBL" id="CAF4950391.1"/>
    </source>
</evidence>
<evidence type="ECO:0008006" key="3">
    <source>
        <dbReference type="Google" id="ProtNLM"/>
    </source>
</evidence>
<evidence type="ECO:0000313" key="2">
    <source>
        <dbReference type="Proteomes" id="UP000663880"/>
    </source>
</evidence>
<dbReference type="EMBL" id="CAJOBZ010000072">
    <property type="protein sequence ID" value="CAF4950391.1"/>
    <property type="molecule type" value="Genomic_DNA"/>
</dbReference>
<accession>A0A821XQW7</accession>
<reference evidence="1" key="1">
    <citation type="submission" date="2021-02" db="EMBL/GenBank/DDBJ databases">
        <authorList>
            <person name="Steward A R."/>
        </authorList>
    </citation>
    <scope>NUCLEOTIDE SEQUENCE</scope>
</reference>
<comment type="caution">
    <text evidence="1">The sequence shown here is derived from an EMBL/GenBank/DDBJ whole genome shotgun (WGS) entry which is preliminary data.</text>
</comment>
<organism evidence="1 2">
    <name type="scientific">Pieris macdunnoughi</name>
    <dbReference type="NCBI Taxonomy" id="345717"/>
    <lineage>
        <taxon>Eukaryota</taxon>
        <taxon>Metazoa</taxon>
        <taxon>Ecdysozoa</taxon>
        <taxon>Arthropoda</taxon>
        <taxon>Hexapoda</taxon>
        <taxon>Insecta</taxon>
        <taxon>Pterygota</taxon>
        <taxon>Neoptera</taxon>
        <taxon>Endopterygota</taxon>
        <taxon>Lepidoptera</taxon>
        <taxon>Glossata</taxon>
        <taxon>Ditrysia</taxon>
        <taxon>Papilionoidea</taxon>
        <taxon>Pieridae</taxon>
        <taxon>Pierinae</taxon>
        <taxon>Pieris</taxon>
    </lineage>
</organism>
<name>A0A821XQW7_9NEOP</name>
<dbReference type="Proteomes" id="UP000663880">
    <property type="component" value="Unassembled WGS sequence"/>
</dbReference>
<protein>
    <recommendedName>
        <fullName evidence="3">Reverse transcriptase</fullName>
    </recommendedName>
</protein>
<keyword evidence="2" id="KW-1185">Reference proteome</keyword>
<dbReference type="OrthoDB" id="412981at2759"/>
<sequence>MILQIFKLRDLALATLPAGRGGSVPINRASEAAVLSEGCTLALYADDTAHVATSLKTSHAATKLQRALDLLPEWLDNWRLAANPDKTSPAILAVGRAKWATHKLKPLFTDNLPLRTKLTLHKLYVRPHLTYAAPAWFSYAKETNCRRLHTVQNTLRNVVKAPRYVRNGTIARDMRMESIDEFIAGLAKRMFDRAA</sequence>
<proteinExistence type="predicted"/>
<dbReference type="AlphaFoldDB" id="A0A821XQW7"/>
<gene>
    <name evidence="1" type="ORF">PMACD_LOCUS15625</name>
</gene>